<feature type="domain" description="DUF632" evidence="3">
    <location>
        <begin position="279"/>
        <end position="582"/>
    </location>
</feature>
<evidence type="ECO:0000256" key="2">
    <source>
        <dbReference type="SAM" id="MobiDB-lite"/>
    </source>
</evidence>
<feature type="domain" description="DUF630" evidence="4">
    <location>
        <begin position="1"/>
        <end position="59"/>
    </location>
</feature>
<dbReference type="EMBL" id="JAPFFK010000015">
    <property type="protein sequence ID" value="KAJ6711617.1"/>
    <property type="molecule type" value="Genomic_DNA"/>
</dbReference>
<protein>
    <recommendedName>
        <fullName evidence="7">Nitrate regulatory gene2 protein-like</fullName>
    </recommendedName>
</protein>
<feature type="compositionally biased region" description="Pro residues" evidence="2">
    <location>
        <begin position="79"/>
        <end position="103"/>
    </location>
</feature>
<evidence type="ECO:0000313" key="5">
    <source>
        <dbReference type="EMBL" id="KAJ6711617.1"/>
    </source>
</evidence>
<dbReference type="Pfam" id="PF04782">
    <property type="entry name" value="DUF632"/>
    <property type="match status" value="1"/>
</dbReference>
<dbReference type="PANTHER" id="PTHR21450">
    <property type="entry name" value="PROTEIN ALTERED PHOSPHATE STARVATION RESPONSE 1"/>
    <property type="match status" value="1"/>
</dbReference>
<organism evidence="5 6">
    <name type="scientific">Salix purpurea</name>
    <name type="common">Purple osier willow</name>
    <dbReference type="NCBI Taxonomy" id="77065"/>
    <lineage>
        <taxon>Eukaryota</taxon>
        <taxon>Viridiplantae</taxon>
        <taxon>Streptophyta</taxon>
        <taxon>Embryophyta</taxon>
        <taxon>Tracheophyta</taxon>
        <taxon>Spermatophyta</taxon>
        <taxon>Magnoliopsida</taxon>
        <taxon>eudicotyledons</taxon>
        <taxon>Gunneridae</taxon>
        <taxon>Pentapetalae</taxon>
        <taxon>rosids</taxon>
        <taxon>fabids</taxon>
        <taxon>Malpighiales</taxon>
        <taxon>Salicaceae</taxon>
        <taxon>Saliceae</taxon>
        <taxon>Salix</taxon>
    </lineage>
</organism>
<dbReference type="Proteomes" id="UP001151532">
    <property type="component" value="Chromosome 1"/>
</dbReference>
<evidence type="ECO:0000256" key="1">
    <source>
        <dbReference type="SAM" id="Coils"/>
    </source>
</evidence>
<dbReference type="PANTHER" id="PTHR21450:SF59">
    <property type="entry name" value="PROTEIN, PUTATIVE_ 48652-45869-RELATED"/>
    <property type="match status" value="1"/>
</dbReference>
<evidence type="ECO:0008006" key="7">
    <source>
        <dbReference type="Google" id="ProtNLM"/>
    </source>
</evidence>
<dbReference type="OrthoDB" id="674656at2759"/>
<proteinExistence type="predicted"/>
<feature type="compositionally biased region" description="Low complexity" evidence="2">
    <location>
        <begin position="61"/>
        <end position="78"/>
    </location>
</feature>
<keyword evidence="1" id="KW-0175">Coiled coil</keyword>
<feature type="compositionally biased region" description="Low complexity" evidence="2">
    <location>
        <begin position="155"/>
        <end position="169"/>
    </location>
</feature>
<feature type="region of interest" description="Disordered" evidence="2">
    <location>
        <begin position="57"/>
        <end position="187"/>
    </location>
</feature>
<reference evidence="5" key="1">
    <citation type="submission" date="2022-11" db="EMBL/GenBank/DDBJ databases">
        <authorList>
            <person name="Hyden B.L."/>
            <person name="Feng K."/>
            <person name="Yates T."/>
            <person name="Jawdy S."/>
            <person name="Smart L.B."/>
            <person name="Muchero W."/>
        </authorList>
    </citation>
    <scope>NUCLEOTIDE SEQUENCE</scope>
    <source>
        <tissue evidence="5">Shoot tip</tissue>
    </source>
</reference>
<dbReference type="InterPro" id="IPR006867">
    <property type="entry name" value="DUF632"/>
</dbReference>
<feature type="compositionally biased region" description="Low complexity" evidence="2">
    <location>
        <begin position="176"/>
        <end position="187"/>
    </location>
</feature>
<comment type="caution">
    <text evidence="5">The sequence shown here is derived from an EMBL/GenBank/DDBJ whole genome shotgun (WGS) entry which is preliminary data.</text>
</comment>
<evidence type="ECO:0000259" key="4">
    <source>
        <dbReference type="Pfam" id="PF04783"/>
    </source>
</evidence>
<reference evidence="5" key="2">
    <citation type="journal article" date="2023" name="Int. J. Mol. Sci.">
        <title>De Novo Assembly and Annotation of 11 Diverse Shrub Willow (Salix) Genomes Reveals Novel Gene Organization in Sex-Linked Regions.</title>
        <authorList>
            <person name="Hyden B."/>
            <person name="Feng K."/>
            <person name="Yates T.B."/>
            <person name="Jawdy S."/>
            <person name="Cereghino C."/>
            <person name="Smart L.B."/>
            <person name="Muchero W."/>
        </authorList>
    </citation>
    <scope>NUCLEOTIDE SEQUENCE</scope>
    <source>
        <tissue evidence="5">Shoot tip</tissue>
    </source>
</reference>
<gene>
    <name evidence="5" type="ORF">OIU79_007953</name>
</gene>
<dbReference type="InterPro" id="IPR006868">
    <property type="entry name" value="DUF630"/>
</dbReference>
<dbReference type="Pfam" id="PF04783">
    <property type="entry name" value="DUF630"/>
    <property type="match status" value="1"/>
</dbReference>
<accession>A0A9Q0THB7</accession>
<name>A0A9Q0THB7_SALPP</name>
<keyword evidence="6" id="KW-1185">Reference proteome</keyword>
<evidence type="ECO:0000313" key="6">
    <source>
        <dbReference type="Proteomes" id="UP001151532"/>
    </source>
</evidence>
<feature type="coiled-coil region" evidence="1">
    <location>
        <begin position="584"/>
        <end position="611"/>
    </location>
</feature>
<dbReference type="AlphaFoldDB" id="A0A9Q0THB7"/>
<evidence type="ECO:0000259" key="3">
    <source>
        <dbReference type="Pfam" id="PF04782"/>
    </source>
</evidence>
<sequence>MGCNQSKIENEEAVSRCKDRKHYMKEAVSNRNAFAAAHSSYAMSLKNAGAALNDYAQGEFPSLSSPSPSSSSSAAATAAPPPPPPSSVLRPPPSSVLPPPPPDNMDFQPLQRSTSMPEMKIQKPEMTKPVETIQEEEEMEFEAHDDERLMRKRSSNSNRGSTGSNRGSSVQENHYQQQPQQQQQQQQDFHWDYFFPPMDSIPGPSLVETPEMEEEVRINKERVQRKVYEEKVEPSPPMVVVKKMEKAVEVPVPVPVPVQEMNVVKKMGGEGGRRFVPMKIFMDLDDHFLKASESAHEVSKMLEATRLHYHSNFADNRGHIDHSARVMRVITWNRSIKGTPDLDDGKDDFDREENETHATVLDKMLAWEKKLFDEVKAGELMKYEYQRKVNSLNKQKKRGTNSESLEKLKAAVSHLHTRYIVDMQSMDSTVSEINQLRDEQLYPKLVQLVDGMVDTWDTMRAQHEAQSKIVNALRSLDTSQCPKETSEHHHDRTFQLLVVVQGWQSQFCKLIDNQKAYIKALNNWLKLNLIPIESSLKEKVSSPPRVQNPPIQQLLTAWHDFLDKLPDEVARTAINNFASLIHTILQNQEEEMKLKERCEETRKELSQKTRKFEDWYRKYTQQSMANELDPDFTEDKSHSDAITERQFAVDAVKKRLEEEEEAYQRQCLQVREKSLASLKTRLPDLFRAMSDIAQACSEMYRNLRSISQSRNAN</sequence>